<protein>
    <recommendedName>
        <fullName evidence="4">Zinc ribbon domain-containing protein</fullName>
    </recommendedName>
</protein>
<feature type="transmembrane region" description="Helical" evidence="1">
    <location>
        <begin position="38"/>
        <end position="62"/>
    </location>
</feature>
<proteinExistence type="predicted"/>
<dbReference type="EMBL" id="WMFL01000013">
    <property type="protein sequence ID" value="NJI01389.1"/>
    <property type="molecule type" value="Genomic_DNA"/>
</dbReference>
<organism evidence="2 3">
    <name type="scientific">Staphylococcus agnetis</name>
    <dbReference type="NCBI Taxonomy" id="985762"/>
    <lineage>
        <taxon>Bacteria</taxon>
        <taxon>Bacillati</taxon>
        <taxon>Bacillota</taxon>
        <taxon>Bacilli</taxon>
        <taxon>Bacillales</taxon>
        <taxon>Staphylococcaceae</taxon>
        <taxon>Staphylococcus</taxon>
    </lineage>
</organism>
<evidence type="ECO:0000313" key="3">
    <source>
        <dbReference type="Proteomes" id="UP000646308"/>
    </source>
</evidence>
<reference evidence="2" key="1">
    <citation type="submission" date="2019-11" db="EMBL/GenBank/DDBJ databases">
        <title>Whole genome comparisons of Staphylococcus agnetis isolates from cattle and chickens.</title>
        <authorList>
            <person name="Rhoads D."/>
            <person name="Shwani A."/>
            <person name="Adkins P."/>
            <person name="Calcutt M."/>
            <person name="Middleton J."/>
        </authorList>
    </citation>
    <scope>NUCLEOTIDE SEQUENCE</scope>
    <source>
        <strain evidence="2">1387</strain>
    </source>
</reference>
<evidence type="ECO:0000313" key="2">
    <source>
        <dbReference type="EMBL" id="NJI01389.1"/>
    </source>
</evidence>
<keyword evidence="1" id="KW-1133">Transmembrane helix</keyword>
<dbReference type="AlphaFoldDB" id="A0A2T4MGW0"/>
<accession>A0A2T4MGW0</accession>
<gene>
    <name evidence="2" type="ORF">GLV84_00615</name>
</gene>
<comment type="caution">
    <text evidence="2">The sequence shown here is derived from an EMBL/GenBank/DDBJ whole genome shotgun (WGS) entry which is preliminary data.</text>
</comment>
<keyword evidence="1" id="KW-0472">Membrane</keyword>
<dbReference type="RefSeq" id="WP_107368623.1">
    <property type="nucleotide sequence ID" value="NZ_CP045927.1"/>
</dbReference>
<dbReference type="GeneID" id="57692631"/>
<evidence type="ECO:0000256" key="1">
    <source>
        <dbReference type="SAM" id="Phobius"/>
    </source>
</evidence>
<dbReference type="Proteomes" id="UP000646308">
    <property type="component" value="Unassembled WGS sequence"/>
</dbReference>
<keyword evidence="1" id="KW-0812">Transmembrane</keyword>
<sequence length="216" mass="24868">MQQCQHCGAPIEQYTRICPHCGRSRFEPPTPPKKPSSWLFKILAFFITFLIIAVIVSIGFLAMRFMNTDINFDFTPKKSDKALPHTKLQHVNVLSPEFSAQYMNVNRIEGYQGFKLNQTRNQIEQQFGKAEKTFKVGDLKVHQYGDIGVSYSNDRVNHVLVTPNNVSNHAFIAVHNRPDADHGHYWYYDKNNQNGYTIKVYVKDGHIIAIENIPQI</sequence>
<evidence type="ECO:0008006" key="4">
    <source>
        <dbReference type="Google" id="ProtNLM"/>
    </source>
</evidence>
<name>A0A2T4MGW0_9STAP</name>